<dbReference type="RefSeq" id="XP_064661346.1">
    <property type="nucleotide sequence ID" value="XM_064800007.1"/>
</dbReference>
<evidence type="ECO:0000256" key="4">
    <source>
        <dbReference type="ARBA" id="ARBA00023136"/>
    </source>
</evidence>
<dbReference type="AlphaFoldDB" id="A0AAV9PJT2"/>
<dbReference type="GeneID" id="89924095"/>
<dbReference type="GO" id="GO:0016020">
    <property type="term" value="C:membrane"/>
    <property type="evidence" value="ECO:0007669"/>
    <property type="project" value="UniProtKB-SubCell"/>
</dbReference>
<evidence type="ECO:0000256" key="6">
    <source>
        <dbReference type="SAM" id="Phobius"/>
    </source>
</evidence>
<dbReference type="GO" id="GO:0022857">
    <property type="term" value="F:transmembrane transporter activity"/>
    <property type="evidence" value="ECO:0007669"/>
    <property type="project" value="InterPro"/>
</dbReference>
<feature type="transmembrane region" description="Helical" evidence="6">
    <location>
        <begin position="153"/>
        <end position="171"/>
    </location>
</feature>
<accession>A0AAV9PJT2</accession>
<keyword evidence="3 6" id="KW-1133">Transmembrane helix</keyword>
<feature type="transmembrane region" description="Helical" evidence="6">
    <location>
        <begin position="290"/>
        <end position="317"/>
    </location>
</feature>
<proteinExistence type="predicted"/>
<evidence type="ECO:0000313" key="8">
    <source>
        <dbReference type="EMBL" id="KAK5172628.1"/>
    </source>
</evidence>
<dbReference type="PANTHER" id="PTHR42718">
    <property type="entry name" value="MAJOR FACILITATOR SUPERFAMILY MULTIDRUG TRANSPORTER MFSC"/>
    <property type="match status" value="1"/>
</dbReference>
<evidence type="ECO:0000256" key="2">
    <source>
        <dbReference type="ARBA" id="ARBA00022692"/>
    </source>
</evidence>
<feature type="transmembrane region" description="Helical" evidence="6">
    <location>
        <begin position="430"/>
        <end position="453"/>
    </location>
</feature>
<dbReference type="EMBL" id="JAVRRT010000004">
    <property type="protein sequence ID" value="KAK5172628.1"/>
    <property type="molecule type" value="Genomic_DNA"/>
</dbReference>
<evidence type="ECO:0000256" key="5">
    <source>
        <dbReference type="SAM" id="MobiDB-lite"/>
    </source>
</evidence>
<feature type="region of interest" description="Disordered" evidence="5">
    <location>
        <begin position="459"/>
        <end position="490"/>
    </location>
</feature>
<feature type="compositionally biased region" description="Low complexity" evidence="5">
    <location>
        <begin position="459"/>
        <end position="471"/>
    </location>
</feature>
<feature type="transmembrane region" description="Helical" evidence="6">
    <location>
        <begin position="91"/>
        <end position="110"/>
    </location>
</feature>
<dbReference type="InterPro" id="IPR020846">
    <property type="entry name" value="MFS_dom"/>
</dbReference>
<evidence type="ECO:0000313" key="9">
    <source>
        <dbReference type="Proteomes" id="UP001337655"/>
    </source>
</evidence>
<dbReference type="InterPro" id="IPR011701">
    <property type="entry name" value="MFS"/>
</dbReference>
<evidence type="ECO:0000256" key="3">
    <source>
        <dbReference type="ARBA" id="ARBA00022989"/>
    </source>
</evidence>
<comment type="subcellular location">
    <subcellularLocation>
        <location evidence="1">Membrane</location>
        <topology evidence="1">Multi-pass membrane protein</topology>
    </subcellularLocation>
</comment>
<feature type="domain" description="Major facilitator superfamily (MFS) profile" evidence="7">
    <location>
        <begin position="1"/>
        <end position="456"/>
    </location>
</feature>
<evidence type="ECO:0000259" key="7">
    <source>
        <dbReference type="PROSITE" id="PS50850"/>
    </source>
</evidence>
<feature type="transmembrane region" description="Helical" evidence="6">
    <location>
        <begin position="122"/>
        <end position="147"/>
    </location>
</feature>
<dbReference type="SUPFAM" id="SSF103473">
    <property type="entry name" value="MFS general substrate transporter"/>
    <property type="match status" value="1"/>
</dbReference>
<feature type="transmembrane region" description="Helical" evidence="6">
    <location>
        <begin position="324"/>
        <end position="342"/>
    </location>
</feature>
<name>A0AAV9PJT2_9PEZI</name>
<dbReference type="Gene3D" id="1.20.1250.20">
    <property type="entry name" value="MFS general substrate transporter like domains"/>
    <property type="match status" value="2"/>
</dbReference>
<protein>
    <recommendedName>
        <fullName evidence="7">Major facilitator superfamily (MFS) profile domain-containing protein</fullName>
    </recommendedName>
</protein>
<keyword evidence="2 6" id="KW-0812">Transmembrane</keyword>
<dbReference type="Pfam" id="PF07690">
    <property type="entry name" value="MFS_1"/>
    <property type="match status" value="1"/>
</dbReference>
<comment type="caution">
    <text evidence="8">The sequence shown here is derived from an EMBL/GenBank/DDBJ whole genome shotgun (WGS) entry which is preliminary data.</text>
</comment>
<evidence type="ECO:0000256" key="1">
    <source>
        <dbReference type="ARBA" id="ARBA00004141"/>
    </source>
</evidence>
<dbReference type="PROSITE" id="PS50850">
    <property type="entry name" value="MFS"/>
    <property type="match status" value="1"/>
</dbReference>
<keyword evidence="4 6" id="KW-0472">Membrane</keyword>
<organism evidence="8 9">
    <name type="scientific">Saxophila tyrrhenica</name>
    <dbReference type="NCBI Taxonomy" id="1690608"/>
    <lineage>
        <taxon>Eukaryota</taxon>
        <taxon>Fungi</taxon>
        <taxon>Dikarya</taxon>
        <taxon>Ascomycota</taxon>
        <taxon>Pezizomycotina</taxon>
        <taxon>Dothideomycetes</taxon>
        <taxon>Dothideomycetidae</taxon>
        <taxon>Mycosphaerellales</taxon>
        <taxon>Extremaceae</taxon>
        <taxon>Saxophila</taxon>
    </lineage>
</organism>
<feature type="transmembrane region" description="Helical" evidence="6">
    <location>
        <begin position="191"/>
        <end position="210"/>
    </location>
</feature>
<feature type="transmembrane region" description="Helical" evidence="6">
    <location>
        <begin position="31"/>
        <end position="49"/>
    </location>
</feature>
<keyword evidence="9" id="KW-1185">Reference proteome</keyword>
<feature type="transmembrane region" description="Helical" evidence="6">
    <location>
        <begin position="61"/>
        <end position="79"/>
    </location>
</feature>
<dbReference type="PANTHER" id="PTHR42718:SF23">
    <property type="entry name" value="MAJOR FACILITATOR SUPERFAMILY (MFS) PROFILE DOMAIN-CONTAINING PROTEIN"/>
    <property type="match status" value="1"/>
</dbReference>
<feature type="transmembrane region" description="Helical" evidence="6">
    <location>
        <begin position="389"/>
        <end position="410"/>
    </location>
</feature>
<dbReference type="Proteomes" id="UP001337655">
    <property type="component" value="Unassembled WGS sequence"/>
</dbReference>
<dbReference type="InterPro" id="IPR036259">
    <property type="entry name" value="MFS_trans_sf"/>
</dbReference>
<feature type="transmembrane region" description="Helical" evidence="6">
    <location>
        <begin position="222"/>
        <end position="240"/>
    </location>
</feature>
<feature type="transmembrane region" description="Helical" evidence="6">
    <location>
        <begin position="348"/>
        <end position="368"/>
    </location>
</feature>
<gene>
    <name evidence="8" type="ORF">LTR77_002748</name>
</gene>
<feature type="transmembrane region" description="Helical" evidence="6">
    <location>
        <begin position="261"/>
        <end position="284"/>
    </location>
</feature>
<reference evidence="8 9" key="1">
    <citation type="submission" date="2023-08" db="EMBL/GenBank/DDBJ databases">
        <title>Black Yeasts Isolated from many extreme environments.</title>
        <authorList>
            <person name="Coleine C."/>
            <person name="Stajich J.E."/>
            <person name="Selbmann L."/>
        </authorList>
    </citation>
    <scope>NUCLEOTIDE SEQUENCE [LARGE SCALE GENOMIC DNA]</scope>
    <source>
        <strain evidence="8 9">CCFEE 5935</strain>
    </source>
</reference>
<sequence length="490" mass="52859">MAIAMGSLFTGSVTVISSFVGRDLEMSTAEITWISSAATLSSGAFLLFFGRIADLFGRKMLFVGSMFLYSVFAMAAGFAKTPITLDILSGVLGLMAAAAVPPASGILGAAYEKPSKRKNAAFACFSAGNPLGYVFGTIFGGIAAYIFNWRATFWLIALIFLAFTIIGIFTIPKDWTDKEPLTWLTIKRFDIVGTVLTVSGIGMFSAAISLGDTAPQGWGTDYVIALLIVGLFLMVAFVFWELRFKYPLVPMNIWKDRDFSLLLSILMLGFMSFTPASFFIALYFQEVWNMSALAVGVHLLPMAISGIIANIVAGLVLHRVSNKLLMLIGTLAYFIAFILLALNRHSSSYWAFCFPAFCIMVIGADFEFNVANMYVMSSMPPSRQSVASGIFQTVTKLCMTLGFGVATAIYNSVGKNPQLASYWDKRTQPYTATFWFAVACSGLAVCLVPFLTIGTQGGKAKASVPSSASPSIQEPVQKDGKEAIADGADP</sequence>